<reference evidence="1 2" key="1">
    <citation type="journal article" date="2021" name="Cell Host Microbe">
        <title>in vivo commensal control of Clostridioides difficile virulence.</title>
        <authorList>
            <person name="Girinathan B.P."/>
            <person name="Dibenedetto N."/>
            <person name="Worley J.N."/>
            <person name="Peltier J."/>
            <person name="Arrieta-Ortiz M.L."/>
            <person name="Rupa Christinal Immanuel S."/>
            <person name="Lavin R."/>
            <person name="Delaney M.L."/>
            <person name="Cummins C."/>
            <person name="Hoffmann M."/>
            <person name="Luo Y."/>
            <person name="Gonzalez-Escalona N."/>
            <person name="Allard M."/>
            <person name="Onderdonk A.B."/>
            <person name="Gerber G.K."/>
            <person name="Sonenshein A.L."/>
            <person name="Baliga N."/>
            <person name="Dupuy B."/>
            <person name="Bry L."/>
        </authorList>
    </citation>
    <scope>NUCLEOTIDE SEQUENCE [LARGE SCALE GENOMIC DNA]</scope>
    <source>
        <strain evidence="1 2">DSM 599</strain>
    </source>
</reference>
<dbReference type="Gene3D" id="2.120.10.80">
    <property type="entry name" value="Kelch-type beta propeller"/>
    <property type="match status" value="1"/>
</dbReference>
<accession>A0ABS7KTH1</accession>
<dbReference type="PANTHER" id="PTHR46375">
    <property type="entry name" value="KELCH REPEAT AND BTB DOMAIN-CONTAINING PROTEIN 13-RELATED"/>
    <property type="match status" value="1"/>
</dbReference>
<dbReference type="InterPro" id="IPR015915">
    <property type="entry name" value="Kelch-typ_b-propeller"/>
</dbReference>
<dbReference type="InterPro" id="IPR056734">
    <property type="entry name" value="NANM"/>
</dbReference>
<dbReference type="PANTHER" id="PTHR46375:SF3">
    <property type="entry name" value="KELCH REPEAT AND BTB DOMAIN-CONTAINING PROTEIN 13"/>
    <property type="match status" value="1"/>
</dbReference>
<organism evidence="1 2">
    <name type="scientific">Clostridium sardiniense</name>
    <name type="common">Clostridium absonum</name>
    <dbReference type="NCBI Taxonomy" id="29369"/>
    <lineage>
        <taxon>Bacteria</taxon>
        <taxon>Bacillati</taxon>
        <taxon>Bacillota</taxon>
        <taxon>Clostridia</taxon>
        <taxon>Eubacteriales</taxon>
        <taxon>Clostridiaceae</taxon>
        <taxon>Clostridium</taxon>
    </lineage>
</organism>
<dbReference type="EMBL" id="JAIKTU010000001">
    <property type="protein sequence ID" value="MBY0754106.1"/>
    <property type="molecule type" value="Genomic_DNA"/>
</dbReference>
<sequence length="388" mass="42170">MGKLLKSIVAIAATSLILVGCTTNGTKDQGETSNSKKEIKKILWEQGGELEAQKGYSKNIGTAGVLAGKSNGFIIVGGGANFPDEPAAKGGKKKVYPDIYVLKEEDGKLNQVNHTTLDYEIGYGSSITTDEGVYYVGGSPDEKEGDNVTLITADDKGNITTKHIGDLPFTFSDSIAVKKDKNIYVGLGKQNGKPSNKFFKFDTENGQTEELESIPGEATRNQAVAQILGDNIYVFSGGDKVAYTDGYKYDVKNNSWSKVSDVKIGDEDISLLGANSVKLNEDEMLVIGGFNKKIYDNAVEKLGSSKDKELDDFKQSYFGADPQEFNWNKKMLIYNAATDKWTSIGEVPFNAPCGEGLVLDKDHIYSINGEIKPGTRTDKIYSGTLIYK</sequence>
<evidence type="ECO:0000313" key="2">
    <source>
        <dbReference type="Proteomes" id="UP001299068"/>
    </source>
</evidence>
<gene>
    <name evidence="1" type="ORF">K5V21_01425</name>
</gene>
<dbReference type="InterPro" id="IPR019937">
    <property type="entry name" value="Cycl-permuted_mutarotase"/>
</dbReference>
<dbReference type="RefSeq" id="WP_221858511.1">
    <property type="nucleotide sequence ID" value="NZ_JAIKTU010000001.1"/>
</dbReference>
<dbReference type="Proteomes" id="UP001299068">
    <property type="component" value="Unassembled WGS sequence"/>
</dbReference>
<dbReference type="PROSITE" id="PS51257">
    <property type="entry name" value="PROKAR_LIPOPROTEIN"/>
    <property type="match status" value="1"/>
</dbReference>
<comment type="caution">
    <text evidence="1">The sequence shown here is derived from an EMBL/GenBank/DDBJ whole genome shotgun (WGS) entry which is preliminary data.</text>
</comment>
<dbReference type="NCBIfam" id="TIGR03548">
    <property type="entry name" value="mutarot_permut"/>
    <property type="match status" value="1"/>
</dbReference>
<proteinExistence type="predicted"/>
<dbReference type="InterPro" id="IPR052392">
    <property type="entry name" value="Kelch-BTB_domain-containing"/>
</dbReference>
<dbReference type="SUPFAM" id="SSF117281">
    <property type="entry name" value="Kelch motif"/>
    <property type="match status" value="1"/>
</dbReference>
<protein>
    <submittedName>
        <fullName evidence="1">Cyclically-permuted mutarotase family protein</fullName>
    </submittedName>
</protein>
<dbReference type="Pfam" id="PF24996">
    <property type="entry name" value="NANM"/>
    <property type="match status" value="2"/>
</dbReference>
<evidence type="ECO:0000313" key="1">
    <source>
        <dbReference type="EMBL" id="MBY0754106.1"/>
    </source>
</evidence>
<keyword evidence="2" id="KW-1185">Reference proteome</keyword>
<name>A0ABS7KTH1_CLOSR</name>